<evidence type="ECO:0000256" key="1">
    <source>
        <dbReference type="SAM" id="Coils"/>
    </source>
</evidence>
<dbReference type="AlphaFoldDB" id="A0A7Z0PI81"/>
<accession>A0A7Z0PI81</accession>
<sequence>MLVTKKIKEERTNLVIDNLSSAIENEKERLERIIKKRRSLSIMDFIGNIYIFRASKNLLFEKELEKFKQDMYIYGK</sequence>
<name>A0A7Z0PI81_9FUSO</name>
<proteinExistence type="predicted"/>
<evidence type="ECO:0000313" key="2">
    <source>
        <dbReference type="EMBL" id="NYV28465.1"/>
    </source>
</evidence>
<evidence type="ECO:0000313" key="3">
    <source>
        <dbReference type="Proteomes" id="UP000526184"/>
    </source>
</evidence>
<keyword evidence="3" id="KW-1185">Reference proteome</keyword>
<reference evidence="2 3" key="1">
    <citation type="submission" date="2020-05" db="EMBL/GenBank/DDBJ databases">
        <title>Streptobacillus felis strain LHL191014123.</title>
        <authorList>
            <person name="Fawzy A."/>
            <person name="Rau J."/>
            <person name="Risse K."/>
            <person name="Schauerte N."/>
            <person name="Geiger C."/>
            <person name="Blom J."/>
            <person name="Imirzalioglu C."/>
            <person name="Falgenhauer J."/>
            <person name="Bach A."/>
            <person name="Herden C."/>
            <person name="Eisenberg T."/>
        </authorList>
    </citation>
    <scope>NUCLEOTIDE SEQUENCE [LARGE SCALE GENOMIC DNA]</scope>
    <source>
        <strain evidence="2 3">LHL191014123</strain>
    </source>
</reference>
<feature type="coiled-coil region" evidence="1">
    <location>
        <begin position="16"/>
        <end position="43"/>
    </location>
</feature>
<keyword evidence="1" id="KW-0175">Coiled coil</keyword>
<dbReference type="EMBL" id="JABMKT010000058">
    <property type="protein sequence ID" value="NYV28465.1"/>
    <property type="molecule type" value="Genomic_DNA"/>
</dbReference>
<comment type="caution">
    <text evidence="2">The sequence shown here is derived from an EMBL/GenBank/DDBJ whole genome shotgun (WGS) entry which is preliminary data.</text>
</comment>
<gene>
    <name evidence="2" type="ORF">HP397_06590</name>
</gene>
<dbReference type="Proteomes" id="UP000526184">
    <property type="component" value="Unassembled WGS sequence"/>
</dbReference>
<organism evidence="2 3">
    <name type="scientific">Streptobacillus felis</name>
    <dbReference type="NCBI Taxonomy" id="1384509"/>
    <lineage>
        <taxon>Bacteria</taxon>
        <taxon>Fusobacteriati</taxon>
        <taxon>Fusobacteriota</taxon>
        <taxon>Fusobacteriia</taxon>
        <taxon>Fusobacteriales</taxon>
        <taxon>Leptotrichiaceae</taxon>
        <taxon>Streptobacillus</taxon>
    </lineage>
</organism>
<feature type="non-terminal residue" evidence="2">
    <location>
        <position position="76"/>
    </location>
</feature>
<protein>
    <submittedName>
        <fullName evidence="2">Uncharacterized protein</fullName>
    </submittedName>
</protein>